<dbReference type="FunFam" id="3.40.50.720:FF:000244">
    <property type="entry name" value="quinone oxidoreductase"/>
    <property type="match status" value="1"/>
</dbReference>
<evidence type="ECO:0000259" key="2">
    <source>
        <dbReference type="SMART" id="SM00829"/>
    </source>
</evidence>
<gene>
    <name evidence="3" type="ORF">SAMN02982931_00400</name>
</gene>
<proteinExistence type="predicted"/>
<keyword evidence="1" id="KW-0521">NADP</keyword>
<feature type="domain" description="Enoyl reductase (ER)" evidence="2">
    <location>
        <begin position="10"/>
        <end position="322"/>
    </location>
</feature>
<dbReference type="InterPro" id="IPR013154">
    <property type="entry name" value="ADH-like_N"/>
</dbReference>
<dbReference type="InterPro" id="IPR020843">
    <property type="entry name" value="ER"/>
</dbReference>
<dbReference type="GO" id="GO:0003730">
    <property type="term" value="F:mRNA 3'-UTR binding"/>
    <property type="evidence" value="ECO:0007669"/>
    <property type="project" value="TreeGrafter"/>
</dbReference>
<dbReference type="SUPFAM" id="SSF50129">
    <property type="entry name" value="GroES-like"/>
    <property type="match status" value="1"/>
</dbReference>
<dbReference type="GO" id="GO:0070402">
    <property type="term" value="F:NADPH binding"/>
    <property type="evidence" value="ECO:0007669"/>
    <property type="project" value="TreeGrafter"/>
</dbReference>
<dbReference type="InterPro" id="IPR051603">
    <property type="entry name" value="Zinc-ADH_QOR/CCCR"/>
</dbReference>
<dbReference type="GO" id="GO:0005829">
    <property type="term" value="C:cytosol"/>
    <property type="evidence" value="ECO:0007669"/>
    <property type="project" value="TreeGrafter"/>
</dbReference>
<evidence type="ECO:0000256" key="1">
    <source>
        <dbReference type="ARBA" id="ARBA00022857"/>
    </source>
</evidence>
<dbReference type="STRING" id="665467.SAMN02982931_00400"/>
<dbReference type="EMBL" id="FMXQ01000001">
    <property type="protein sequence ID" value="SDB05594.1"/>
    <property type="molecule type" value="Genomic_DNA"/>
</dbReference>
<organism evidence="3 4">
    <name type="scientific">Bauldia litoralis</name>
    <dbReference type="NCBI Taxonomy" id="665467"/>
    <lineage>
        <taxon>Bacteria</taxon>
        <taxon>Pseudomonadati</taxon>
        <taxon>Pseudomonadota</taxon>
        <taxon>Alphaproteobacteria</taxon>
        <taxon>Hyphomicrobiales</taxon>
        <taxon>Kaistiaceae</taxon>
        <taxon>Bauldia</taxon>
    </lineage>
</organism>
<dbReference type="InterPro" id="IPR013149">
    <property type="entry name" value="ADH-like_C"/>
</dbReference>
<dbReference type="AlphaFoldDB" id="A0A1G6AAY9"/>
<dbReference type="Gene3D" id="3.90.180.10">
    <property type="entry name" value="Medium-chain alcohol dehydrogenases, catalytic domain"/>
    <property type="match status" value="1"/>
</dbReference>
<dbReference type="Pfam" id="PF08240">
    <property type="entry name" value="ADH_N"/>
    <property type="match status" value="1"/>
</dbReference>
<dbReference type="InterPro" id="IPR036291">
    <property type="entry name" value="NAD(P)-bd_dom_sf"/>
</dbReference>
<dbReference type="PANTHER" id="PTHR44154">
    <property type="entry name" value="QUINONE OXIDOREDUCTASE"/>
    <property type="match status" value="1"/>
</dbReference>
<dbReference type="SUPFAM" id="SSF51735">
    <property type="entry name" value="NAD(P)-binding Rossmann-fold domains"/>
    <property type="match status" value="1"/>
</dbReference>
<sequence>MKAVRAHSFGGPEVLQVDDVEDPVAGKGEVAIDVRAAGVNPADTYMRTGVYAIVPDLPYIPGGDAAGVVSAVGAGVSDLAVGDHVIVSAGMGVRMTGCYAEKVVRPADLVVPLPSGIDFAAGAAIGVPYATAHYALFARGGAVAGETVFIHGASGAVGTAAVQLAKRAGLTIIGSGGSQRGRDLILEQGADHVVDHTEVGYLDAVAELTGGKGPSIILEMLANVNLAADLELVAKHGRIIIIGARGEVTVNPRRTMMKELDLRGIALWNAGRPLVGEILADITAGLADGSLRPVIGREMPLENAAEAHAAILEPGAYGKIVLTTR</sequence>
<evidence type="ECO:0000313" key="3">
    <source>
        <dbReference type="EMBL" id="SDB05594.1"/>
    </source>
</evidence>
<dbReference type="OrthoDB" id="9792321at2"/>
<dbReference type="InterPro" id="IPR011032">
    <property type="entry name" value="GroES-like_sf"/>
</dbReference>
<dbReference type="CDD" id="cd08253">
    <property type="entry name" value="zeta_crystallin"/>
    <property type="match status" value="1"/>
</dbReference>
<dbReference type="GO" id="GO:0003960">
    <property type="term" value="F:quinone reductase (NADPH) activity"/>
    <property type="evidence" value="ECO:0007669"/>
    <property type="project" value="TreeGrafter"/>
</dbReference>
<dbReference type="Proteomes" id="UP000199071">
    <property type="component" value="Unassembled WGS sequence"/>
</dbReference>
<keyword evidence="4" id="KW-1185">Reference proteome</keyword>
<protein>
    <submittedName>
        <fullName evidence="3">NADPH2:quinone reductase</fullName>
    </submittedName>
</protein>
<evidence type="ECO:0000313" key="4">
    <source>
        <dbReference type="Proteomes" id="UP000199071"/>
    </source>
</evidence>
<name>A0A1G6AAY9_9HYPH</name>
<dbReference type="PANTHER" id="PTHR44154:SF1">
    <property type="entry name" value="QUINONE OXIDOREDUCTASE"/>
    <property type="match status" value="1"/>
</dbReference>
<dbReference type="Pfam" id="PF00107">
    <property type="entry name" value="ADH_zinc_N"/>
    <property type="match status" value="1"/>
</dbReference>
<dbReference type="RefSeq" id="WP_090874917.1">
    <property type="nucleotide sequence ID" value="NZ_FMXQ01000001.1"/>
</dbReference>
<accession>A0A1G6AAY9</accession>
<dbReference type="SMART" id="SM00829">
    <property type="entry name" value="PKS_ER"/>
    <property type="match status" value="1"/>
</dbReference>
<dbReference type="Gene3D" id="3.40.50.720">
    <property type="entry name" value="NAD(P)-binding Rossmann-like Domain"/>
    <property type="match status" value="1"/>
</dbReference>
<reference evidence="3 4" key="1">
    <citation type="submission" date="2016-10" db="EMBL/GenBank/DDBJ databases">
        <authorList>
            <person name="de Groot N.N."/>
        </authorList>
    </citation>
    <scope>NUCLEOTIDE SEQUENCE [LARGE SCALE GENOMIC DNA]</scope>
    <source>
        <strain evidence="3 4">ATCC 35022</strain>
    </source>
</reference>